<dbReference type="GO" id="GO:0003677">
    <property type="term" value="F:DNA binding"/>
    <property type="evidence" value="ECO:0007669"/>
    <property type="project" value="UniProtKB-KW"/>
</dbReference>
<reference evidence="6 7" key="1">
    <citation type="submission" date="2020-08" db="EMBL/GenBank/DDBJ databases">
        <title>Sequencing the genomes of 1000 actinobacteria strains.</title>
        <authorList>
            <person name="Klenk H.-P."/>
        </authorList>
    </citation>
    <scope>NUCLEOTIDE SEQUENCE [LARGE SCALE GENOMIC DNA]</scope>
    <source>
        <strain evidence="6 7">DSM 102122</strain>
    </source>
</reference>
<evidence type="ECO:0000256" key="2">
    <source>
        <dbReference type="ARBA" id="ARBA00023125"/>
    </source>
</evidence>
<evidence type="ECO:0000256" key="3">
    <source>
        <dbReference type="ARBA" id="ARBA00023163"/>
    </source>
</evidence>
<evidence type="ECO:0000256" key="4">
    <source>
        <dbReference type="SAM" id="MobiDB-lite"/>
    </source>
</evidence>
<dbReference type="PANTHER" id="PTHR44688">
    <property type="entry name" value="DNA-BINDING TRANSCRIPTIONAL ACTIVATOR DEVR_DOSR"/>
    <property type="match status" value="1"/>
</dbReference>
<dbReference type="PRINTS" id="PR00038">
    <property type="entry name" value="HTHLUXR"/>
</dbReference>
<evidence type="ECO:0000313" key="7">
    <source>
        <dbReference type="Proteomes" id="UP000542813"/>
    </source>
</evidence>
<keyword evidence="3" id="KW-0804">Transcription</keyword>
<dbReference type="CDD" id="cd06170">
    <property type="entry name" value="LuxR_C_like"/>
    <property type="match status" value="1"/>
</dbReference>
<comment type="caution">
    <text evidence="6">The sequence shown here is derived from an EMBL/GenBank/DDBJ whole genome shotgun (WGS) entry which is preliminary data.</text>
</comment>
<dbReference type="InterPro" id="IPR036388">
    <property type="entry name" value="WH-like_DNA-bd_sf"/>
</dbReference>
<feature type="region of interest" description="Disordered" evidence="4">
    <location>
        <begin position="94"/>
        <end position="117"/>
    </location>
</feature>
<dbReference type="RefSeq" id="WP_184821634.1">
    <property type="nucleotide sequence ID" value="NZ_JACHMM010000001.1"/>
</dbReference>
<dbReference type="Pfam" id="PF00196">
    <property type="entry name" value="GerE"/>
    <property type="match status" value="1"/>
</dbReference>
<accession>A0A7W9GPW4</accession>
<dbReference type="PANTHER" id="PTHR44688:SF16">
    <property type="entry name" value="DNA-BINDING TRANSCRIPTIONAL ACTIVATOR DEVR_DOSR"/>
    <property type="match status" value="1"/>
</dbReference>
<dbReference type="EMBL" id="JACHMM010000001">
    <property type="protein sequence ID" value="MBB5787521.1"/>
    <property type="molecule type" value="Genomic_DNA"/>
</dbReference>
<gene>
    <name evidence="6" type="ORF">HD601_002096</name>
</gene>
<protein>
    <submittedName>
        <fullName evidence="6">DNA-binding CsgD family transcriptional regulator</fullName>
    </submittedName>
</protein>
<evidence type="ECO:0000259" key="5">
    <source>
        <dbReference type="PROSITE" id="PS50043"/>
    </source>
</evidence>
<sequence>MATLPVAQARRDLTTLLDGGLGVRDFSLRAAEVVGRTVSFAGVCVLTLDPATLLPTGEVVVNGLPAPDRARLMEIELLEADVNTFVQLGRRPSPAASLSAATDGDLDRSTRQREVRRPHGWDDELRALLAAGTGTWGALTLQREHGDPWFTPAEVGFVAALSGLLAEGVRRALLAASPAAGGETGLLVVGAGGAVTGADAAAERWLDDLRVPGSDDGALPVAVRAVAGRARSAAGAAGRSAYGRARTRSGRWLSLRASRLDQDDPRVTVVLHPAGPAELAPLVAAAYGLTERERVITRLVAHGHSTERIAAELHLSPYTVQDHLKSIFDKTGASSRGELVARIFLDHYAPRLDDGASAQQ</sequence>
<evidence type="ECO:0000256" key="1">
    <source>
        <dbReference type="ARBA" id="ARBA00023015"/>
    </source>
</evidence>
<evidence type="ECO:0000313" key="6">
    <source>
        <dbReference type="EMBL" id="MBB5787521.1"/>
    </source>
</evidence>
<dbReference type="PROSITE" id="PS50043">
    <property type="entry name" value="HTH_LUXR_2"/>
    <property type="match status" value="1"/>
</dbReference>
<keyword evidence="2 6" id="KW-0238">DNA-binding</keyword>
<dbReference type="SMART" id="SM00421">
    <property type="entry name" value="HTH_LUXR"/>
    <property type="match status" value="1"/>
</dbReference>
<dbReference type="InterPro" id="IPR000792">
    <property type="entry name" value="Tscrpt_reg_LuxR_C"/>
</dbReference>
<keyword evidence="7" id="KW-1185">Reference proteome</keyword>
<organism evidence="6 7">
    <name type="scientific">Jiangella mangrovi</name>
    <dbReference type="NCBI Taxonomy" id="1524084"/>
    <lineage>
        <taxon>Bacteria</taxon>
        <taxon>Bacillati</taxon>
        <taxon>Actinomycetota</taxon>
        <taxon>Actinomycetes</taxon>
        <taxon>Jiangellales</taxon>
        <taxon>Jiangellaceae</taxon>
        <taxon>Jiangella</taxon>
    </lineage>
</organism>
<dbReference type="Gene3D" id="1.10.10.10">
    <property type="entry name" value="Winged helix-like DNA-binding domain superfamily/Winged helix DNA-binding domain"/>
    <property type="match status" value="1"/>
</dbReference>
<feature type="domain" description="HTH luxR-type" evidence="5">
    <location>
        <begin position="282"/>
        <end position="347"/>
    </location>
</feature>
<feature type="compositionally biased region" description="Basic and acidic residues" evidence="4">
    <location>
        <begin position="105"/>
        <end position="117"/>
    </location>
</feature>
<dbReference type="GO" id="GO:0006355">
    <property type="term" value="P:regulation of DNA-templated transcription"/>
    <property type="evidence" value="ECO:0007669"/>
    <property type="project" value="InterPro"/>
</dbReference>
<name>A0A7W9GPW4_9ACTN</name>
<dbReference type="InterPro" id="IPR016032">
    <property type="entry name" value="Sig_transdc_resp-reg_C-effctor"/>
</dbReference>
<dbReference type="SUPFAM" id="SSF46894">
    <property type="entry name" value="C-terminal effector domain of the bipartite response regulators"/>
    <property type="match status" value="1"/>
</dbReference>
<dbReference type="PROSITE" id="PS00622">
    <property type="entry name" value="HTH_LUXR_1"/>
    <property type="match status" value="1"/>
</dbReference>
<proteinExistence type="predicted"/>
<keyword evidence="1" id="KW-0805">Transcription regulation</keyword>
<dbReference type="AlphaFoldDB" id="A0A7W9GPW4"/>
<dbReference type="Proteomes" id="UP000542813">
    <property type="component" value="Unassembled WGS sequence"/>
</dbReference>